<evidence type="ECO:0000313" key="3">
    <source>
        <dbReference type="Proteomes" id="UP000298061"/>
    </source>
</evidence>
<sequence length="86" mass="8713">MASAMTLGDSDAAFPGQHSDAIPPSPSRENPGQVYPKSDPTAAPPDSVPGSAKSAQDRVLEEKAIAQKEAGKADAASAETGGMFKD</sequence>
<organism evidence="2 3">
    <name type="scientific">Hericium alpestre</name>
    <dbReference type="NCBI Taxonomy" id="135208"/>
    <lineage>
        <taxon>Eukaryota</taxon>
        <taxon>Fungi</taxon>
        <taxon>Dikarya</taxon>
        <taxon>Basidiomycota</taxon>
        <taxon>Agaricomycotina</taxon>
        <taxon>Agaricomycetes</taxon>
        <taxon>Russulales</taxon>
        <taxon>Hericiaceae</taxon>
        <taxon>Hericium</taxon>
    </lineage>
</organism>
<evidence type="ECO:0000256" key="1">
    <source>
        <dbReference type="SAM" id="MobiDB-lite"/>
    </source>
</evidence>
<protein>
    <submittedName>
        <fullName evidence="2">Uncharacterized protein</fullName>
    </submittedName>
</protein>
<reference evidence="2 3" key="1">
    <citation type="submission" date="2019-02" db="EMBL/GenBank/DDBJ databases">
        <title>Genome sequencing of the rare red list fungi Hericium alpestre (H. flagellum).</title>
        <authorList>
            <person name="Buettner E."/>
            <person name="Kellner H."/>
        </authorList>
    </citation>
    <scope>NUCLEOTIDE SEQUENCE [LARGE SCALE GENOMIC DNA]</scope>
    <source>
        <strain evidence="2 3">DSM 108284</strain>
    </source>
</reference>
<dbReference type="AlphaFoldDB" id="A0A4Y9ZQQ1"/>
<evidence type="ECO:0000313" key="2">
    <source>
        <dbReference type="EMBL" id="TFY76161.1"/>
    </source>
</evidence>
<feature type="compositionally biased region" description="Basic and acidic residues" evidence="1">
    <location>
        <begin position="55"/>
        <end position="72"/>
    </location>
</feature>
<proteinExistence type="predicted"/>
<gene>
    <name evidence="2" type="ORF">EWM64_g7850</name>
</gene>
<accession>A0A4Y9ZQQ1</accession>
<dbReference type="Proteomes" id="UP000298061">
    <property type="component" value="Unassembled WGS sequence"/>
</dbReference>
<comment type="caution">
    <text evidence="2">The sequence shown here is derived from an EMBL/GenBank/DDBJ whole genome shotgun (WGS) entry which is preliminary data.</text>
</comment>
<keyword evidence="3" id="KW-1185">Reference proteome</keyword>
<dbReference type="EMBL" id="SFCI01001299">
    <property type="protein sequence ID" value="TFY76161.1"/>
    <property type="molecule type" value="Genomic_DNA"/>
</dbReference>
<feature type="region of interest" description="Disordered" evidence="1">
    <location>
        <begin position="1"/>
        <end position="86"/>
    </location>
</feature>
<name>A0A4Y9ZQQ1_9AGAM</name>
<dbReference type="OrthoDB" id="2560792at2759"/>